<evidence type="ECO:0000313" key="8">
    <source>
        <dbReference type="RefSeq" id="XP_027077599.1"/>
    </source>
</evidence>
<accession>A0A6P6TGI7</accession>
<dbReference type="GO" id="GO:0004657">
    <property type="term" value="F:proline dehydrogenase activity"/>
    <property type="evidence" value="ECO:0007669"/>
    <property type="project" value="UniProtKB-EC"/>
</dbReference>
<sequence length="507" mass="56522">MATRGVACPKLLQNLPYFLLRRFSSAPSPIAAAVSPLNLVERADSEANFSINPTVTPTQSSRDSIVDFQDVKGLFSTVSTPRLLKSLITLEMAAVDPMVDMGLWVMNSRLMETPILKQVISEAIKHTFYDHFCAGKNLEEAGRTITRLWDPAGLQGMLDYGLENAADYESCDQNMMEFIRTVEYSSSLPPSSVSFVVVKISAICPPSLLRRVSDLLRWEYRDSAFHLPWKLNCFPIFSDSSPFYHTPKKPEPLSPEEERNLLLTHERLFKICEKGMEANVPLLIDAEDTALQPAIDYLTYSSAALYHRDDEPLLFGTIQAYLKDAKDRLVKAKKAADKAGVPVGFKLVRGAYMSSERGIAASLGAESPIQNNIQETHASYNSCAEFLLEEVASGSGAVVLATHNVESGKFAAVKATELGIGKDNRKLQFAQLYAMAETLSFGLKNAGFRVSKYLPFGPVEQIMPYLLRRAEENRGLLSTSNMDRLLMSHRKELNRRLKSFFTEEQGY</sequence>
<comment type="similarity">
    <text evidence="1 5">Belongs to the proline oxidase family.</text>
</comment>
<dbReference type="Proteomes" id="UP001652660">
    <property type="component" value="Chromosome 7e"/>
</dbReference>
<evidence type="ECO:0000256" key="5">
    <source>
        <dbReference type="RuleBase" id="RU364054"/>
    </source>
</evidence>
<comment type="cofactor">
    <cofactor evidence="5">
        <name>FAD</name>
        <dbReference type="ChEBI" id="CHEBI:57692"/>
    </cofactor>
</comment>
<protein>
    <recommendedName>
        <fullName evidence="2 5">Proline dehydrogenase</fullName>
        <ecNumber evidence="2 5">1.5.5.2</ecNumber>
    </recommendedName>
</protein>
<evidence type="ECO:0000259" key="6">
    <source>
        <dbReference type="Pfam" id="PF01619"/>
    </source>
</evidence>
<evidence type="ECO:0000256" key="1">
    <source>
        <dbReference type="ARBA" id="ARBA00005869"/>
    </source>
</evidence>
<dbReference type="InterPro" id="IPR015659">
    <property type="entry name" value="Proline_oxidase"/>
</dbReference>
<keyword evidence="7" id="KW-1185">Reference proteome</keyword>
<name>A0A6P6TGI7_COFAR</name>
<dbReference type="GO" id="GO:0071949">
    <property type="term" value="F:FAD binding"/>
    <property type="evidence" value="ECO:0007669"/>
    <property type="project" value="TreeGrafter"/>
</dbReference>
<dbReference type="GO" id="GO:0010133">
    <property type="term" value="P:L-proline catabolic process to L-glutamate"/>
    <property type="evidence" value="ECO:0007669"/>
    <property type="project" value="TreeGrafter"/>
</dbReference>
<dbReference type="EC" id="1.5.5.2" evidence="2 5"/>
<keyword evidence="3 5" id="KW-0560">Oxidoreductase</keyword>
<comment type="function">
    <text evidence="5">Converts proline to delta-1-pyrroline-5-carboxylate.</text>
</comment>
<dbReference type="InterPro" id="IPR029041">
    <property type="entry name" value="FAD-linked_oxidoreductase-like"/>
</dbReference>
<evidence type="ECO:0000256" key="3">
    <source>
        <dbReference type="ARBA" id="ARBA00023002"/>
    </source>
</evidence>
<dbReference type="AlphaFoldDB" id="A0A6P6TGI7"/>
<keyword evidence="5" id="KW-0274">FAD</keyword>
<reference evidence="7" key="1">
    <citation type="journal article" date="2025" name="Foods">
        <title>Unveiling the Microbial Signatures of Arabica Coffee Cherries: Insights into Ripeness Specific Diversity, Functional Traits, and Implications for Quality and Safety.</title>
        <authorList>
            <consortium name="RefSeq"/>
            <person name="Tenea G.N."/>
            <person name="Cifuentes V."/>
            <person name="Reyes P."/>
            <person name="Cevallos-Vallejos M."/>
        </authorList>
    </citation>
    <scope>NUCLEOTIDE SEQUENCE [LARGE SCALE GENOMIC DNA]</scope>
</reference>
<dbReference type="RefSeq" id="XP_027077599.1">
    <property type="nucleotide sequence ID" value="XM_027221798.2"/>
</dbReference>
<evidence type="ECO:0000313" key="7">
    <source>
        <dbReference type="Proteomes" id="UP001652660"/>
    </source>
</evidence>
<keyword evidence="4 5" id="KW-0642">Proline metabolism</keyword>
<dbReference type="PANTHER" id="PTHR13914">
    <property type="entry name" value="PROLINE OXIDASE"/>
    <property type="match status" value="1"/>
</dbReference>
<dbReference type="SUPFAM" id="SSF51730">
    <property type="entry name" value="FAD-linked oxidoreductase"/>
    <property type="match status" value="1"/>
</dbReference>
<evidence type="ECO:0000256" key="4">
    <source>
        <dbReference type="ARBA" id="ARBA00023062"/>
    </source>
</evidence>
<dbReference type="GO" id="GO:0005739">
    <property type="term" value="C:mitochondrion"/>
    <property type="evidence" value="ECO:0007669"/>
    <property type="project" value="TreeGrafter"/>
</dbReference>
<evidence type="ECO:0000256" key="2">
    <source>
        <dbReference type="ARBA" id="ARBA00012695"/>
    </source>
</evidence>
<reference evidence="8" key="2">
    <citation type="submission" date="2025-08" db="UniProtKB">
        <authorList>
            <consortium name="RefSeq"/>
        </authorList>
    </citation>
    <scope>IDENTIFICATION</scope>
    <source>
        <tissue evidence="8">Leaves</tissue>
    </source>
</reference>
<feature type="domain" description="Proline dehydrogenase" evidence="6">
    <location>
        <begin position="160"/>
        <end position="479"/>
    </location>
</feature>
<organism evidence="7 8">
    <name type="scientific">Coffea arabica</name>
    <name type="common">Arabian coffee</name>
    <dbReference type="NCBI Taxonomy" id="13443"/>
    <lineage>
        <taxon>Eukaryota</taxon>
        <taxon>Viridiplantae</taxon>
        <taxon>Streptophyta</taxon>
        <taxon>Embryophyta</taxon>
        <taxon>Tracheophyta</taxon>
        <taxon>Spermatophyta</taxon>
        <taxon>Magnoliopsida</taxon>
        <taxon>eudicotyledons</taxon>
        <taxon>Gunneridae</taxon>
        <taxon>Pentapetalae</taxon>
        <taxon>asterids</taxon>
        <taxon>lamiids</taxon>
        <taxon>Gentianales</taxon>
        <taxon>Rubiaceae</taxon>
        <taxon>Ixoroideae</taxon>
        <taxon>Gardenieae complex</taxon>
        <taxon>Bertiereae - Coffeeae clade</taxon>
        <taxon>Coffeeae</taxon>
        <taxon>Coffea</taxon>
    </lineage>
</organism>
<proteinExistence type="inferred from homology"/>
<dbReference type="InterPro" id="IPR002872">
    <property type="entry name" value="Proline_DH_dom"/>
</dbReference>
<comment type="catalytic activity">
    <reaction evidence="5">
        <text>L-proline + a quinone = (S)-1-pyrroline-5-carboxylate + a quinol + H(+)</text>
        <dbReference type="Rhea" id="RHEA:23784"/>
        <dbReference type="ChEBI" id="CHEBI:15378"/>
        <dbReference type="ChEBI" id="CHEBI:17388"/>
        <dbReference type="ChEBI" id="CHEBI:24646"/>
        <dbReference type="ChEBI" id="CHEBI:60039"/>
        <dbReference type="ChEBI" id="CHEBI:132124"/>
        <dbReference type="EC" id="1.5.5.2"/>
    </reaction>
</comment>
<keyword evidence="5" id="KW-0285">Flavoprotein</keyword>
<gene>
    <name evidence="8" type="primary">LOC113701246</name>
</gene>
<dbReference type="PANTHER" id="PTHR13914:SF0">
    <property type="entry name" value="PROLINE DEHYDROGENASE 1, MITOCHONDRIAL"/>
    <property type="match status" value="1"/>
</dbReference>
<dbReference type="Gene3D" id="3.20.20.220">
    <property type="match status" value="1"/>
</dbReference>
<dbReference type="Pfam" id="PF01619">
    <property type="entry name" value="Pro_dh"/>
    <property type="match status" value="1"/>
</dbReference>
<dbReference type="GeneID" id="113701246"/>
<dbReference type="OrthoDB" id="5464at2759"/>